<sequence length="373" mass="41578">MVQRLLGTFDLVVIDCSHVMEVDYTVIDCMLSNFGKLQKVYFVNVTEVLFAGLAQQTEFMIFRDKDEDWIQRDPNSSSPSATTPGIISHQQPAFRNNVPVASSLASSSGLPYSANSSRVSTPVLPTSGSISGSSYPRKAKISLDTFPADVLRAMFVEGREQCDHGKLVLKGISGSVMADFLRCLYTGEVFLSQSTVCQLLSAAVMFQVAPLLDACCTYLTSLLDSGNAIGIAAFAQRHGCEILHRHAVQFIERHFVSHSMEFLELPSPRVMEIIKSSNLNIAEERIVYDAVMRWVKHDEGTRTEKATALMKYLIPRPHYHPDKSLGQVHYHNDLPETVNFIFLHSAETDFGRQLGKVRESAVNTCQKPFYKTN</sequence>
<evidence type="ECO:0008006" key="8">
    <source>
        <dbReference type="Google" id="ProtNLM"/>
    </source>
</evidence>
<name>A0A7R9GL24_9CRUS</name>
<dbReference type="EMBL" id="OA889824">
    <property type="protein sequence ID" value="CAD7284328.1"/>
    <property type="molecule type" value="Genomic_DNA"/>
</dbReference>
<feature type="domain" description="BACK" evidence="5">
    <location>
        <begin position="228"/>
        <end position="329"/>
    </location>
</feature>
<dbReference type="SMART" id="SM00875">
    <property type="entry name" value="BACK"/>
    <property type="match status" value="1"/>
</dbReference>
<gene>
    <name evidence="6" type="ORF">NMOB1V02_LOCUS11935</name>
</gene>
<dbReference type="InterPro" id="IPR011705">
    <property type="entry name" value="BACK"/>
</dbReference>
<dbReference type="Gene3D" id="1.25.40.420">
    <property type="match status" value="1"/>
</dbReference>
<evidence type="ECO:0000313" key="7">
    <source>
        <dbReference type="Proteomes" id="UP000678499"/>
    </source>
</evidence>
<dbReference type="SUPFAM" id="SSF54695">
    <property type="entry name" value="POZ domain"/>
    <property type="match status" value="1"/>
</dbReference>
<keyword evidence="3" id="KW-0009">Actin-binding</keyword>
<dbReference type="EMBL" id="CAJPEX010007787">
    <property type="protein sequence ID" value="CAG0924480.1"/>
    <property type="molecule type" value="Genomic_DNA"/>
</dbReference>
<evidence type="ECO:0000256" key="3">
    <source>
        <dbReference type="ARBA" id="ARBA00023203"/>
    </source>
</evidence>
<keyword evidence="1" id="KW-0880">Kelch repeat</keyword>
<reference evidence="6" key="1">
    <citation type="submission" date="2020-11" db="EMBL/GenBank/DDBJ databases">
        <authorList>
            <person name="Tran Van P."/>
        </authorList>
    </citation>
    <scope>NUCLEOTIDE SEQUENCE</scope>
</reference>
<organism evidence="6">
    <name type="scientific">Notodromas monacha</name>
    <dbReference type="NCBI Taxonomy" id="399045"/>
    <lineage>
        <taxon>Eukaryota</taxon>
        <taxon>Metazoa</taxon>
        <taxon>Ecdysozoa</taxon>
        <taxon>Arthropoda</taxon>
        <taxon>Crustacea</taxon>
        <taxon>Oligostraca</taxon>
        <taxon>Ostracoda</taxon>
        <taxon>Podocopa</taxon>
        <taxon>Podocopida</taxon>
        <taxon>Cypridocopina</taxon>
        <taxon>Cypridoidea</taxon>
        <taxon>Cyprididae</taxon>
        <taxon>Notodromas</taxon>
    </lineage>
</organism>
<dbReference type="InterPro" id="IPR000210">
    <property type="entry name" value="BTB/POZ_dom"/>
</dbReference>
<dbReference type="PANTHER" id="PTHR24412">
    <property type="entry name" value="KELCH PROTEIN"/>
    <property type="match status" value="1"/>
</dbReference>
<keyword evidence="2" id="KW-0677">Repeat</keyword>
<dbReference type="Gene3D" id="3.30.710.10">
    <property type="entry name" value="Potassium Channel Kv1.1, Chain A"/>
    <property type="match status" value="1"/>
</dbReference>
<keyword evidence="7" id="KW-1185">Reference proteome</keyword>
<proteinExistence type="predicted"/>
<evidence type="ECO:0000313" key="6">
    <source>
        <dbReference type="EMBL" id="CAD7284328.1"/>
    </source>
</evidence>
<dbReference type="Proteomes" id="UP000678499">
    <property type="component" value="Unassembled WGS sequence"/>
</dbReference>
<dbReference type="PANTHER" id="PTHR24412:SF401">
    <property type="entry name" value="FI11917P"/>
    <property type="match status" value="1"/>
</dbReference>
<protein>
    <recommendedName>
        <fullName evidence="8">BACK domain-containing protein</fullName>
    </recommendedName>
</protein>
<feature type="domain" description="BTB" evidence="4">
    <location>
        <begin position="137"/>
        <end position="223"/>
    </location>
</feature>
<evidence type="ECO:0000259" key="5">
    <source>
        <dbReference type="SMART" id="SM00875"/>
    </source>
</evidence>
<dbReference type="Pfam" id="PF07707">
    <property type="entry name" value="BACK"/>
    <property type="match status" value="1"/>
</dbReference>
<evidence type="ECO:0000256" key="2">
    <source>
        <dbReference type="ARBA" id="ARBA00022737"/>
    </source>
</evidence>
<dbReference type="Pfam" id="PF00651">
    <property type="entry name" value="BTB"/>
    <property type="match status" value="1"/>
</dbReference>
<evidence type="ECO:0000256" key="1">
    <source>
        <dbReference type="ARBA" id="ARBA00022441"/>
    </source>
</evidence>
<dbReference type="SMART" id="SM00225">
    <property type="entry name" value="BTB"/>
    <property type="match status" value="1"/>
</dbReference>
<dbReference type="InterPro" id="IPR011333">
    <property type="entry name" value="SKP1/BTB/POZ_sf"/>
</dbReference>
<dbReference type="OrthoDB" id="45365at2759"/>
<dbReference type="AlphaFoldDB" id="A0A7R9GL24"/>
<evidence type="ECO:0000259" key="4">
    <source>
        <dbReference type="SMART" id="SM00225"/>
    </source>
</evidence>
<accession>A0A7R9GL24</accession>